<proteinExistence type="predicted"/>
<dbReference type="Proteomes" id="UP001281761">
    <property type="component" value="Unassembled WGS sequence"/>
</dbReference>
<organism evidence="3 4">
    <name type="scientific">Blattamonas nauphoetae</name>
    <dbReference type="NCBI Taxonomy" id="2049346"/>
    <lineage>
        <taxon>Eukaryota</taxon>
        <taxon>Metamonada</taxon>
        <taxon>Preaxostyla</taxon>
        <taxon>Oxymonadida</taxon>
        <taxon>Blattamonas</taxon>
    </lineage>
</organism>
<gene>
    <name evidence="3" type="ORF">BLNAU_8631</name>
</gene>
<reference evidence="3 4" key="1">
    <citation type="journal article" date="2022" name="bioRxiv">
        <title>Genomics of Preaxostyla Flagellates Illuminates Evolutionary Transitions and the Path Towards Mitochondrial Loss.</title>
        <authorList>
            <person name="Novak L.V.F."/>
            <person name="Treitli S.C."/>
            <person name="Pyrih J."/>
            <person name="Halakuc P."/>
            <person name="Pipaliya S.V."/>
            <person name="Vacek V."/>
            <person name="Brzon O."/>
            <person name="Soukal P."/>
            <person name="Eme L."/>
            <person name="Dacks J.B."/>
            <person name="Karnkowska A."/>
            <person name="Elias M."/>
            <person name="Hampl V."/>
        </authorList>
    </citation>
    <scope>NUCLEOTIDE SEQUENCE [LARGE SCALE GENOMIC DNA]</scope>
    <source>
        <strain evidence="3">NAU3</strain>
        <tissue evidence="3">Gut</tissue>
    </source>
</reference>
<keyword evidence="1" id="KW-0547">Nucleotide-binding</keyword>
<comment type="caution">
    <text evidence="3">The sequence shown here is derived from an EMBL/GenBank/DDBJ whole genome shotgun (WGS) entry which is preliminary data.</text>
</comment>
<protein>
    <recommendedName>
        <fullName evidence="2">AIG1-type G domain-containing protein</fullName>
    </recommendedName>
</protein>
<dbReference type="SUPFAM" id="SSF52540">
    <property type="entry name" value="P-loop containing nucleoside triphosphate hydrolases"/>
    <property type="match status" value="1"/>
</dbReference>
<keyword evidence="4" id="KW-1185">Reference proteome</keyword>
<dbReference type="Pfam" id="PF04548">
    <property type="entry name" value="AIG1"/>
    <property type="match status" value="1"/>
</dbReference>
<sequence length="373" mass="42633">MSILLSKSEKRKLAAFGPTGEGKSKFLSMLYGAEVFTVGHGGNSETDLSVGLDCRIDEKKYRLIDTPGVADQTRHEQNHLDNIYHSLKNERYINAICVCIRVDIARVENSIQTTLRHLRNMFATPDIYKNLCLVFTRVEKQQQIDDFRTNKLEALNELIDRLFKDQRNKHGDIKMFWVDSAVKPDSTTMAEMKRLLAHVETLDAIPTTNINRLDAIYDLVTEEIIDEKSPGQPRPFMVTRVRDGLQEDPEPGELMPVTIHQWVRRLRQELKNDDESEQTIVSYQELGKIDEPWETVDDSNVRIFKKEFMTKKTFLGGTLQMQRNFDRNGSCIEHSPWKMIKDNTESLGSLVLKACSGAFLVAGTVVLAKLGLQ</sequence>
<evidence type="ECO:0000259" key="2">
    <source>
        <dbReference type="Pfam" id="PF04548"/>
    </source>
</evidence>
<evidence type="ECO:0000313" key="4">
    <source>
        <dbReference type="Proteomes" id="UP001281761"/>
    </source>
</evidence>
<dbReference type="InterPro" id="IPR027417">
    <property type="entry name" value="P-loop_NTPase"/>
</dbReference>
<feature type="domain" description="AIG1-type G" evidence="2">
    <location>
        <begin position="16"/>
        <end position="161"/>
    </location>
</feature>
<name>A0ABQ9XY67_9EUKA</name>
<dbReference type="Gene3D" id="3.40.50.300">
    <property type="entry name" value="P-loop containing nucleotide triphosphate hydrolases"/>
    <property type="match status" value="1"/>
</dbReference>
<dbReference type="InterPro" id="IPR006703">
    <property type="entry name" value="G_AIG1"/>
</dbReference>
<accession>A0ABQ9XY67</accession>
<dbReference type="EMBL" id="JARBJD010000056">
    <property type="protein sequence ID" value="KAK2956408.1"/>
    <property type="molecule type" value="Genomic_DNA"/>
</dbReference>
<evidence type="ECO:0000256" key="1">
    <source>
        <dbReference type="ARBA" id="ARBA00022741"/>
    </source>
</evidence>
<evidence type="ECO:0000313" key="3">
    <source>
        <dbReference type="EMBL" id="KAK2956408.1"/>
    </source>
</evidence>